<dbReference type="SMART" id="SM00155">
    <property type="entry name" value="PLDc"/>
    <property type="match status" value="4"/>
</dbReference>
<comment type="catalytic activity">
    <reaction evidence="1">
        <text>a 1,2-diacyl-sn-glycero-3-phosphocholine + H2O = a 1,2-diacyl-sn-glycero-3-phosphate + choline + H(+)</text>
        <dbReference type="Rhea" id="RHEA:14445"/>
        <dbReference type="ChEBI" id="CHEBI:15354"/>
        <dbReference type="ChEBI" id="CHEBI:15377"/>
        <dbReference type="ChEBI" id="CHEBI:15378"/>
        <dbReference type="ChEBI" id="CHEBI:57643"/>
        <dbReference type="ChEBI" id="CHEBI:58608"/>
        <dbReference type="EC" id="3.1.4.4"/>
    </reaction>
</comment>
<keyword evidence="9" id="KW-0442">Lipid degradation</keyword>
<reference evidence="14 15" key="1">
    <citation type="submission" date="2021-05" db="EMBL/GenBank/DDBJ databases">
        <title>Genome Assembly of Synthetic Allotetraploid Brassica napus Reveals Homoeologous Exchanges between Subgenomes.</title>
        <authorList>
            <person name="Davis J.T."/>
        </authorList>
    </citation>
    <scope>NUCLEOTIDE SEQUENCE [LARGE SCALE GENOMIC DNA]</scope>
    <source>
        <strain evidence="15">cv. Da-Ae</strain>
        <tissue evidence="14">Seedling</tissue>
    </source>
</reference>
<name>A0ABQ8AE99_BRANA</name>
<keyword evidence="8" id="KW-0106">Calcium</keyword>
<feature type="region of interest" description="Disordered" evidence="11">
    <location>
        <begin position="1442"/>
        <end position="1463"/>
    </location>
</feature>
<dbReference type="Gene3D" id="3.30.870.10">
    <property type="entry name" value="Endonuclease Chain A"/>
    <property type="match status" value="4"/>
</dbReference>
<dbReference type="InterPro" id="IPR001736">
    <property type="entry name" value="PLipase_D/transphosphatidylase"/>
</dbReference>
<comment type="caution">
    <text evidence="14">The sequence shown here is derived from an EMBL/GenBank/DDBJ whole genome shotgun (WGS) entry which is preliminary data.</text>
</comment>
<evidence type="ECO:0000256" key="6">
    <source>
        <dbReference type="ARBA" id="ARBA00022737"/>
    </source>
</evidence>
<dbReference type="InterPro" id="IPR015679">
    <property type="entry name" value="PLipase_D_fam"/>
</dbReference>
<evidence type="ECO:0000256" key="11">
    <source>
        <dbReference type="SAM" id="MobiDB-lite"/>
    </source>
</evidence>
<evidence type="ECO:0000256" key="4">
    <source>
        <dbReference type="ARBA" id="ARBA00012027"/>
    </source>
</evidence>
<dbReference type="Pfam" id="PF00614">
    <property type="entry name" value="PLDc"/>
    <property type="match status" value="3"/>
</dbReference>
<feature type="domain" description="PLD phosphodiesterase" evidence="13">
    <location>
        <begin position="326"/>
        <end position="361"/>
    </location>
</feature>
<dbReference type="CDD" id="cd04015">
    <property type="entry name" value="C2_plant_PLD"/>
    <property type="match status" value="2"/>
</dbReference>
<sequence length="1619" mass="183652">MKGPMSMEGSSNASLRVVLLHGNLDIWVKEAKNLPNMDRFRRYKKNSTSDPYVTVSIADAKIGTTFVIDNDENPVWMQHFYVPVAHHATVVKFVLKDSDRFGSRSIGDVRIPTEELCSGNRIEGLFPILNTSGKPCKKGAVLSLAIQYTPVEMMKIYQMGVGNECEGVPGTYFPLRKGGRVTLYQDAHVEDGTLPRVDLDGGMQYIHGKCWEDMADAIRQAKNLIYITGWSVYHPVRLVRRNNDPTDGVLGDLLKERSQEGVRVLLLVWDDRTSSNFMGHRTCGLMKTSDEEIRHFFKNSSVQVIICPRSGGKGHHSFVKKTEVGTIYTHHQKTLIVDAEAAQGRRKIIAFVGGLDMCKGRFDTPNHPLFRTLKTLHKDDFHNPNFATSVDDGPRQPWHDLHSKIDGPAAYDVLANFRQRWLKASEKRHRISIHRSSSEDALLEIDRIPNIMGLSEASSVSDNDPESWHVQVFRSLDSTSVKEFPKNSKEASGENLQCGKNILVDMSIHTAYVKAIRSAQHFIYIENQYFLGSSFNWDSHNDVGANNLIPMEIALKIASKIRAREKFAAYIVIPMWPEGDPTSMFMQSILYWQYKTMQMMYQTIYKALVEAGLDGQYEPQDYLNFFCLGTREASDETVSKYSSRNQPKKIEKPNAAQVQALKSRRFMIYVHSKGMVVDDEFVLIGSANINKRSLEGTRDTEIAMGGYQLHHSWAKKASRPRGQIYGYRMSLLAEHLGFLEQGFEEPENMECVRRVRHLSELNWRQYAAEEVTVMTSHLLKYPVQVDRTGKVSSLPGCKTFPDVGGKIIGHVLWAGTKPRHLEVTLPMSMEGSSNASLRVVLLHGNLDIWVKEAKNLPNMDRFRRYKKNTTSDPYVTVSIADAKIGTTFVIDNDENPVWMQHFYVPVAHHATVVKFVVKDNDRFGSRSIGDVRIPTEELCSENRIEGLFPILGKPCEEGAVLSLTIQYTPVERMRLYQTGVGYGNECEGVPGTYFPLRKGGRVTLYQDVHVEDGTLPRVDLDGGMQYIHGKCWEDMADAIRQAKNLIYITGWSVYHPVRLVRRNNDPTNSTLGDLLKEKSQGVRVLLLCGLMKTNDEETRHFFKNSSVQVIICPRSCGKGLHSFVKKTEVKTYYTHHQKTVIVDADAAQGRRKIVAFVGGLDVCKGRFDTPKHPLFTTLKTLHKDDFYNQCFGTTDDAGPRQPWHDLHSKIDGPAAYDVLANFEQRWLEASEKRHRISIHRSSSKDALLTIDIISNIMGLLEATSVIDNDPESWNVQVFRSIDSTSVEGFPKDSKEASARNLQCGKNLLIDMSIHTAYVKAIRSAQHFIYIENQYFFGSSFNWDSHKKLGANNLVPMEIALKIANKIRAREDFAAYIVIPMWPEGNPTNIIVQSILHYQYKTMQMMYRTIYEALVEAGLDGQYVPQDYLNFFCLGTREASDETVSKHSSRNQPKKNAKPNAAQAQPLKSGRFMIYVHSKGMIVDDEFVLIGSANINQRSLEGSRDTEIAMGGYQPHHSWAKKGSRPRGQIFGYRMSLWAEHLGFLEEIFEKPENIECVRRVRRLSELNWRQYAAEEVTEMTSHLLKYPVHVDWTGKVTSLPGCETFPDLDVRARVQVACP</sequence>
<feature type="domain" description="C2" evidence="12">
    <location>
        <begin position="817"/>
        <end position="948"/>
    </location>
</feature>
<feature type="domain" description="PLD phosphodiesterase" evidence="13">
    <location>
        <begin position="666"/>
        <end position="693"/>
    </location>
</feature>
<dbReference type="Pfam" id="PF00168">
    <property type="entry name" value="C2"/>
    <property type="match status" value="2"/>
</dbReference>
<dbReference type="PROSITE" id="PS50004">
    <property type="entry name" value="C2"/>
    <property type="match status" value="2"/>
</dbReference>
<dbReference type="InterPro" id="IPR035892">
    <property type="entry name" value="C2_domain_sf"/>
</dbReference>
<gene>
    <name evidence="14" type="ORF">HID58_052895</name>
</gene>
<dbReference type="SUPFAM" id="SSF56024">
    <property type="entry name" value="Phospholipase D/nuclease"/>
    <property type="match status" value="4"/>
</dbReference>
<evidence type="ECO:0000256" key="1">
    <source>
        <dbReference type="ARBA" id="ARBA00000798"/>
    </source>
</evidence>
<comment type="similarity">
    <text evidence="3">Belongs to the phospholipase D family. C2-PLD subfamily.</text>
</comment>
<keyword evidence="5" id="KW-0479">Metal-binding</keyword>
<evidence type="ECO:0000256" key="2">
    <source>
        <dbReference type="ARBA" id="ARBA00001913"/>
    </source>
</evidence>
<evidence type="ECO:0000256" key="9">
    <source>
        <dbReference type="ARBA" id="ARBA00022963"/>
    </source>
</evidence>
<evidence type="ECO:0000256" key="10">
    <source>
        <dbReference type="ARBA" id="ARBA00023098"/>
    </source>
</evidence>
<evidence type="ECO:0000259" key="12">
    <source>
        <dbReference type="PROSITE" id="PS50004"/>
    </source>
</evidence>
<dbReference type="InterPro" id="IPR024632">
    <property type="entry name" value="PLipase_D_C"/>
</dbReference>
<dbReference type="PANTHER" id="PTHR18896">
    <property type="entry name" value="PHOSPHOLIPASE D"/>
    <property type="match status" value="1"/>
</dbReference>
<keyword evidence="15" id="KW-1185">Reference proteome</keyword>
<dbReference type="SMART" id="SM00239">
    <property type="entry name" value="C2"/>
    <property type="match status" value="2"/>
</dbReference>
<keyword evidence="10" id="KW-0443">Lipid metabolism</keyword>
<protein>
    <recommendedName>
        <fullName evidence="4">phospholipase D</fullName>
        <ecNumber evidence="4">3.1.4.4</ecNumber>
    </recommendedName>
</protein>
<evidence type="ECO:0000313" key="14">
    <source>
        <dbReference type="EMBL" id="KAH0890466.1"/>
    </source>
</evidence>
<evidence type="ECO:0000259" key="13">
    <source>
        <dbReference type="PROSITE" id="PS50035"/>
    </source>
</evidence>
<keyword evidence="7" id="KW-0378">Hydrolase</keyword>
<dbReference type="Proteomes" id="UP000824890">
    <property type="component" value="Unassembled WGS sequence"/>
</dbReference>
<evidence type="ECO:0000256" key="3">
    <source>
        <dbReference type="ARBA" id="ARBA00010683"/>
    </source>
</evidence>
<comment type="cofactor">
    <cofactor evidence="2">
        <name>Ca(2+)</name>
        <dbReference type="ChEBI" id="CHEBI:29108"/>
    </cofactor>
</comment>
<feature type="domain" description="PLD phosphodiesterase" evidence="13">
    <location>
        <begin position="1471"/>
        <end position="1498"/>
    </location>
</feature>
<dbReference type="EC" id="3.1.4.4" evidence="4"/>
<evidence type="ECO:0000256" key="8">
    <source>
        <dbReference type="ARBA" id="ARBA00022837"/>
    </source>
</evidence>
<feature type="domain" description="PLD phosphodiesterase" evidence="13">
    <location>
        <begin position="1131"/>
        <end position="1166"/>
    </location>
</feature>
<keyword evidence="6" id="KW-0677">Repeat</keyword>
<dbReference type="PROSITE" id="PS50035">
    <property type="entry name" value="PLD"/>
    <property type="match status" value="4"/>
</dbReference>
<feature type="compositionally biased region" description="Basic residues" evidence="11">
    <location>
        <begin position="1446"/>
        <end position="1456"/>
    </location>
</feature>
<dbReference type="PANTHER" id="PTHR18896:SF130">
    <property type="entry name" value="PHOSPHOLIPASE D GAMMA 2-RELATED"/>
    <property type="match status" value="1"/>
</dbReference>
<dbReference type="EMBL" id="JAGKQM010000013">
    <property type="protein sequence ID" value="KAH0890466.1"/>
    <property type="molecule type" value="Genomic_DNA"/>
</dbReference>
<dbReference type="InterPro" id="IPR000008">
    <property type="entry name" value="C2_dom"/>
</dbReference>
<evidence type="ECO:0000256" key="7">
    <source>
        <dbReference type="ARBA" id="ARBA00022801"/>
    </source>
</evidence>
<dbReference type="Gene3D" id="2.60.40.150">
    <property type="entry name" value="C2 domain"/>
    <property type="match status" value="2"/>
</dbReference>
<proteinExistence type="inferred from homology"/>
<evidence type="ECO:0000313" key="15">
    <source>
        <dbReference type="Proteomes" id="UP000824890"/>
    </source>
</evidence>
<organism evidence="14 15">
    <name type="scientific">Brassica napus</name>
    <name type="common">Rape</name>
    <dbReference type="NCBI Taxonomy" id="3708"/>
    <lineage>
        <taxon>Eukaryota</taxon>
        <taxon>Viridiplantae</taxon>
        <taxon>Streptophyta</taxon>
        <taxon>Embryophyta</taxon>
        <taxon>Tracheophyta</taxon>
        <taxon>Spermatophyta</taxon>
        <taxon>Magnoliopsida</taxon>
        <taxon>eudicotyledons</taxon>
        <taxon>Gunneridae</taxon>
        <taxon>Pentapetalae</taxon>
        <taxon>rosids</taxon>
        <taxon>malvids</taxon>
        <taxon>Brassicales</taxon>
        <taxon>Brassicaceae</taxon>
        <taxon>Brassiceae</taxon>
        <taxon>Brassica</taxon>
    </lineage>
</organism>
<feature type="domain" description="C2" evidence="12">
    <location>
        <begin position="1"/>
        <end position="126"/>
    </location>
</feature>
<dbReference type="SUPFAM" id="SSF49562">
    <property type="entry name" value="C2 domain (Calcium/lipid-binding domain, CaLB)"/>
    <property type="match status" value="2"/>
</dbReference>
<evidence type="ECO:0000256" key="5">
    <source>
        <dbReference type="ARBA" id="ARBA00022723"/>
    </source>
</evidence>
<accession>A0ABQ8AE99</accession>
<dbReference type="Pfam" id="PF12357">
    <property type="entry name" value="PLD_C"/>
    <property type="match status" value="2"/>
</dbReference>